<dbReference type="GO" id="GO:0005886">
    <property type="term" value="C:plasma membrane"/>
    <property type="evidence" value="ECO:0007669"/>
    <property type="project" value="UniProtKB-SubCell"/>
</dbReference>
<dbReference type="SMART" id="SM00283">
    <property type="entry name" value="MA"/>
    <property type="match status" value="1"/>
</dbReference>
<comment type="caution">
    <text evidence="14">The sequence shown here is derived from an EMBL/GenBank/DDBJ whole genome shotgun (WGS) entry which is preliminary data.</text>
</comment>
<dbReference type="PROSITE" id="PS50111">
    <property type="entry name" value="CHEMOTAXIS_TRANSDUC_2"/>
    <property type="match status" value="1"/>
</dbReference>
<keyword evidence="5 11" id="KW-1133">Transmembrane helix</keyword>
<dbReference type="InterPro" id="IPR004089">
    <property type="entry name" value="MCPsignal_dom"/>
</dbReference>
<dbReference type="InterPro" id="IPR003660">
    <property type="entry name" value="HAMP_dom"/>
</dbReference>
<evidence type="ECO:0000256" key="10">
    <source>
        <dbReference type="SAM" id="Coils"/>
    </source>
</evidence>
<feature type="domain" description="HAMP" evidence="13">
    <location>
        <begin position="299"/>
        <end position="352"/>
    </location>
</feature>
<dbReference type="Pfam" id="PF02743">
    <property type="entry name" value="dCache_1"/>
    <property type="match status" value="1"/>
</dbReference>
<evidence type="ECO:0000313" key="14">
    <source>
        <dbReference type="EMBL" id="PPV16236.1"/>
    </source>
</evidence>
<keyword evidence="6 11" id="KW-0472">Membrane</keyword>
<feature type="transmembrane region" description="Helical" evidence="11">
    <location>
        <begin position="12"/>
        <end position="33"/>
    </location>
</feature>
<feature type="transmembrane region" description="Helical" evidence="11">
    <location>
        <begin position="276"/>
        <end position="297"/>
    </location>
</feature>
<dbReference type="Gene3D" id="1.10.287.950">
    <property type="entry name" value="Methyl-accepting chemotaxis protein"/>
    <property type="match status" value="1"/>
</dbReference>
<comment type="subcellular location">
    <subcellularLocation>
        <location evidence="1">Cell membrane</location>
        <topology evidence="1">Multi-pass membrane protein</topology>
    </subcellularLocation>
</comment>
<evidence type="ECO:0000256" key="2">
    <source>
        <dbReference type="ARBA" id="ARBA00022475"/>
    </source>
</evidence>
<proteinExistence type="inferred from homology"/>
<dbReference type="InterPro" id="IPR033479">
    <property type="entry name" value="dCache_1"/>
</dbReference>
<evidence type="ECO:0000256" key="7">
    <source>
        <dbReference type="ARBA" id="ARBA00023224"/>
    </source>
</evidence>
<evidence type="ECO:0000313" key="15">
    <source>
        <dbReference type="Proteomes" id="UP000238081"/>
    </source>
</evidence>
<keyword evidence="7 9" id="KW-0807">Transducer</keyword>
<dbReference type="Proteomes" id="UP000238081">
    <property type="component" value="Unassembled WGS sequence"/>
</dbReference>
<dbReference type="SUPFAM" id="SSF103190">
    <property type="entry name" value="Sensory domain-like"/>
    <property type="match status" value="1"/>
</dbReference>
<comment type="similarity">
    <text evidence="8">Belongs to the methyl-accepting chemotaxis (MCP) protein family.</text>
</comment>
<accession>A0A2S7FDD4</accession>
<keyword evidence="10" id="KW-0175">Coiled coil</keyword>
<dbReference type="Gene3D" id="3.30.450.20">
    <property type="entry name" value="PAS domain"/>
    <property type="match status" value="1"/>
</dbReference>
<evidence type="ECO:0000256" key="5">
    <source>
        <dbReference type="ARBA" id="ARBA00022989"/>
    </source>
</evidence>
<dbReference type="AlphaFoldDB" id="A0A2S7FDD4"/>
<sequence length="657" mass="72092">MKKVVEFKKILFGLILILVLIPVILLTISSGVINRNDSNKNYKENADLLLKIAGGTIDNKIGEYYSIIQLLSSDGDFYDFDKLKKSMDLLEKRDESILNIYYASESDGSYVQSLDHELPEGYNAKSRPWFINSMADQSNFIVESPYSDPTTGNIVLTISKAVTKDNSAIGVVSMDIELTKLADILSEYKYGETGQLMICTDEGVVISNTDESKIGGQEPLEYDVWDNIISNDSGEVDFEYSSNEYLGYYSTTKTTGWKIILKTETNEIRASERYQLMLSILIMLIILVLISIIINIGTKMVSNNIKKLVESITKASKGDLKEKIKLNTIIKEFKLLEESFNNMSGNLTSLLGSVNDSVINVDNTAVNSIALSEEISESIGQVTNTMAEISEGTGKSADGLENIASDMEKLSSSINEIKNETNNVNEVALETNKLGGRGLEIAKLVLNKSNETKNSTEEVNSVVNEVSSSIEKIENINSSITAITEQTNLLALNAAIEAARAGEAGKGFAVVADEIRKLAEETAVSAKEIDLIIKEISEKSNKAVDKVSNTTNVVKEQEEAVMESQKIFKDIVHSVESLSDKVSIIADSISVINTMKDNVLDKVGDLSALLEETAAGSEEVTASAHEVNASTETFVHDLNILKEKTEELKQHISTFNF</sequence>
<evidence type="ECO:0000256" key="1">
    <source>
        <dbReference type="ARBA" id="ARBA00004651"/>
    </source>
</evidence>
<evidence type="ECO:0000259" key="13">
    <source>
        <dbReference type="PROSITE" id="PS50885"/>
    </source>
</evidence>
<evidence type="ECO:0000256" key="4">
    <source>
        <dbReference type="ARBA" id="ARBA00022692"/>
    </source>
</evidence>
<feature type="coiled-coil region" evidence="10">
    <location>
        <begin position="400"/>
        <end position="427"/>
    </location>
</feature>
<keyword evidence="3" id="KW-0145">Chemotaxis</keyword>
<evidence type="ECO:0000256" key="9">
    <source>
        <dbReference type="PROSITE-ProRule" id="PRU00284"/>
    </source>
</evidence>
<evidence type="ECO:0000256" key="6">
    <source>
        <dbReference type="ARBA" id="ARBA00023136"/>
    </source>
</evidence>
<feature type="domain" description="Methyl-accepting transducer" evidence="12">
    <location>
        <begin position="371"/>
        <end position="628"/>
    </location>
</feature>
<dbReference type="CDD" id="cd12912">
    <property type="entry name" value="PDC2_MCP_like"/>
    <property type="match status" value="1"/>
</dbReference>
<gene>
    <name evidence="14" type="ORF">AWN73_10215</name>
</gene>
<protein>
    <submittedName>
        <fullName evidence="14">Chemotaxis protein</fullName>
    </submittedName>
</protein>
<dbReference type="GO" id="GO:0006935">
    <property type="term" value="P:chemotaxis"/>
    <property type="evidence" value="ECO:0007669"/>
    <property type="project" value="UniProtKB-KW"/>
</dbReference>
<keyword evidence="2" id="KW-1003">Cell membrane</keyword>
<evidence type="ECO:0000256" key="11">
    <source>
        <dbReference type="SAM" id="Phobius"/>
    </source>
</evidence>
<dbReference type="PANTHER" id="PTHR32089:SF114">
    <property type="entry name" value="METHYL-ACCEPTING CHEMOTAXIS PROTEIN MCPB"/>
    <property type="match status" value="1"/>
</dbReference>
<dbReference type="PANTHER" id="PTHR32089">
    <property type="entry name" value="METHYL-ACCEPTING CHEMOTAXIS PROTEIN MCPB"/>
    <property type="match status" value="1"/>
</dbReference>
<dbReference type="EMBL" id="LRDH01000088">
    <property type="protein sequence ID" value="PPV16236.1"/>
    <property type="molecule type" value="Genomic_DNA"/>
</dbReference>
<evidence type="ECO:0000256" key="8">
    <source>
        <dbReference type="ARBA" id="ARBA00029447"/>
    </source>
</evidence>
<dbReference type="Gene3D" id="6.10.340.10">
    <property type="match status" value="1"/>
</dbReference>
<dbReference type="GO" id="GO:0007165">
    <property type="term" value="P:signal transduction"/>
    <property type="evidence" value="ECO:0007669"/>
    <property type="project" value="UniProtKB-KW"/>
</dbReference>
<reference evidence="14 15" key="1">
    <citation type="submission" date="2016-01" db="EMBL/GenBank/DDBJ databases">
        <title>Characterization of the Clostridium difficile lineages that are prevalent in Hong Kong and China.</title>
        <authorList>
            <person name="Kwok J.S.-L."/>
            <person name="Lam W.-Y."/>
            <person name="Ip M."/>
            <person name="Chan T.-F."/>
            <person name="Hawkey P.M."/>
            <person name="Tsui S.K.-W."/>
        </authorList>
    </citation>
    <scope>NUCLEOTIDE SEQUENCE [LARGE SCALE GENOMIC DNA]</scope>
    <source>
        <strain evidence="14 15">300064</strain>
    </source>
</reference>
<evidence type="ECO:0000259" key="12">
    <source>
        <dbReference type="PROSITE" id="PS50111"/>
    </source>
</evidence>
<dbReference type="CDD" id="cd06225">
    <property type="entry name" value="HAMP"/>
    <property type="match status" value="1"/>
</dbReference>
<dbReference type="CDD" id="cd11386">
    <property type="entry name" value="MCP_signal"/>
    <property type="match status" value="1"/>
</dbReference>
<dbReference type="PROSITE" id="PS50885">
    <property type="entry name" value="HAMP"/>
    <property type="match status" value="1"/>
</dbReference>
<dbReference type="InterPro" id="IPR029151">
    <property type="entry name" value="Sensor-like_sf"/>
</dbReference>
<dbReference type="SUPFAM" id="SSF58104">
    <property type="entry name" value="Methyl-accepting chemotaxis protein (MCP) signaling domain"/>
    <property type="match status" value="1"/>
</dbReference>
<organism evidence="14 15">
    <name type="scientific">Clostridium butyricum</name>
    <dbReference type="NCBI Taxonomy" id="1492"/>
    <lineage>
        <taxon>Bacteria</taxon>
        <taxon>Bacillati</taxon>
        <taxon>Bacillota</taxon>
        <taxon>Clostridia</taxon>
        <taxon>Eubacteriales</taxon>
        <taxon>Clostridiaceae</taxon>
        <taxon>Clostridium</taxon>
    </lineage>
</organism>
<keyword evidence="4 11" id="KW-0812">Transmembrane</keyword>
<name>A0A2S7FDD4_CLOBU</name>
<dbReference type="Pfam" id="PF00015">
    <property type="entry name" value="MCPsignal"/>
    <property type="match status" value="1"/>
</dbReference>
<dbReference type="RefSeq" id="WP_027636675.1">
    <property type="nucleotide sequence ID" value="NZ_CAVLFH010000001.1"/>
</dbReference>
<evidence type="ECO:0000256" key="3">
    <source>
        <dbReference type="ARBA" id="ARBA00022500"/>
    </source>
</evidence>